<evidence type="ECO:0000256" key="1">
    <source>
        <dbReference type="SAM" id="Phobius"/>
    </source>
</evidence>
<evidence type="ECO:0000259" key="2">
    <source>
        <dbReference type="Pfam" id="PF00149"/>
    </source>
</evidence>
<feature type="domain" description="Calcineurin-like phosphoesterase" evidence="2">
    <location>
        <begin position="196"/>
        <end position="355"/>
    </location>
</feature>
<reference evidence="4 5" key="2">
    <citation type="submission" date="2024-07" db="EMBL/GenBank/DDBJ databases">
        <authorList>
            <person name="Akdeniz Z."/>
        </authorList>
    </citation>
    <scope>NUCLEOTIDE SEQUENCE [LARGE SCALE GENOMIC DNA]</scope>
</reference>
<evidence type="ECO:0000313" key="5">
    <source>
        <dbReference type="Proteomes" id="UP001642409"/>
    </source>
</evidence>
<feature type="transmembrane region" description="Helical" evidence="1">
    <location>
        <begin position="27"/>
        <end position="47"/>
    </location>
</feature>
<reference evidence="3" key="1">
    <citation type="submission" date="2023-06" db="EMBL/GenBank/DDBJ databases">
        <authorList>
            <person name="Kurt Z."/>
        </authorList>
    </citation>
    <scope>NUCLEOTIDE SEQUENCE</scope>
</reference>
<dbReference type="EMBL" id="CATOUU010000089">
    <property type="protein sequence ID" value="CAI9916072.1"/>
    <property type="molecule type" value="Genomic_DNA"/>
</dbReference>
<feature type="transmembrane region" description="Helical" evidence="1">
    <location>
        <begin position="93"/>
        <end position="118"/>
    </location>
</feature>
<gene>
    <name evidence="3" type="ORF">HINF_LOCUS3717</name>
    <name evidence="4" type="ORF">HINF_LOCUS62368</name>
</gene>
<dbReference type="SUPFAM" id="SSF56300">
    <property type="entry name" value="Metallo-dependent phosphatases"/>
    <property type="match status" value="1"/>
</dbReference>
<evidence type="ECO:0000313" key="4">
    <source>
        <dbReference type="EMBL" id="CAL6084776.1"/>
    </source>
</evidence>
<comment type="caution">
    <text evidence="3">The sequence shown here is derived from an EMBL/GenBank/DDBJ whole genome shotgun (WGS) entry which is preliminary data.</text>
</comment>
<dbReference type="GO" id="GO:0016787">
    <property type="term" value="F:hydrolase activity"/>
    <property type="evidence" value="ECO:0007669"/>
    <property type="project" value="InterPro"/>
</dbReference>
<protein>
    <submittedName>
        <fullName evidence="3">Calcineurin-like phosphoesterase superfamily domain-containing protein</fullName>
    </submittedName>
    <submittedName>
        <fullName evidence="4">Calcineurin-like_phosphoesterase superfamily domain-containing protein</fullName>
    </submittedName>
</protein>
<name>A0AA86NAC9_9EUKA</name>
<accession>A0AA86NAC9</accession>
<dbReference type="InterPro" id="IPR004843">
    <property type="entry name" value="Calcineurin-like_PHP"/>
</dbReference>
<dbReference type="Pfam" id="PF00149">
    <property type="entry name" value="Metallophos"/>
    <property type="match status" value="1"/>
</dbReference>
<keyword evidence="1" id="KW-0812">Transmembrane</keyword>
<dbReference type="EMBL" id="CAXDID020000381">
    <property type="protein sequence ID" value="CAL6084776.1"/>
    <property type="molecule type" value="Genomic_DNA"/>
</dbReference>
<dbReference type="Proteomes" id="UP001642409">
    <property type="component" value="Unassembled WGS sequence"/>
</dbReference>
<organism evidence="3">
    <name type="scientific">Hexamita inflata</name>
    <dbReference type="NCBI Taxonomy" id="28002"/>
    <lineage>
        <taxon>Eukaryota</taxon>
        <taxon>Metamonada</taxon>
        <taxon>Diplomonadida</taxon>
        <taxon>Hexamitidae</taxon>
        <taxon>Hexamitinae</taxon>
        <taxon>Hexamita</taxon>
    </lineage>
</organism>
<sequence length="451" mass="51346">MTTTACDTEQCQITQKASQSEHKYNKYFMTNLVALAVTLAIDVPVIIYSSVMCALQGMFILNGILGVVSFLCTIILCLVEIGQRKSLKTSKLLLVSTIIQVTLLLFSIAVGINTIVFYSSKLSYGPLAFIREDKTRIHWGSNSKSNTVLNSVNLDYSEETLSRYHSVVVDNNQEFSYQIMGKSKKYDYSLPPAINKFVVLTDIHSNNRYLSNMAADYDFCVLCGDYSNSGKYGQFQQSFVGMPQRPILAVVGNHDFHGDYEYFSQRPVNFYQKVRDLGFFYLWVQEGDDAAAFQFLNDNAHLATNDKHIFIVVHHPIYSTGEFGADIQISQQMEQFIDSHPHLKFRAVFSGHDHQFSAFKRNEQYFFVTGAGGGKIDQMTSKSFAGKRQWSTKELHGPLAVLNDECYGYEHHIDSWMQFTRTEVNFYADKIVYQVRNLKNNNILASYQQAI</sequence>
<dbReference type="InterPro" id="IPR029052">
    <property type="entry name" value="Metallo-depent_PP-like"/>
</dbReference>
<proteinExistence type="predicted"/>
<dbReference type="AlphaFoldDB" id="A0AA86NAC9"/>
<feature type="transmembrane region" description="Helical" evidence="1">
    <location>
        <begin position="59"/>
        <end position="81"/>
    </location>
</feature>
<evidence type="ECO:0000313" key="3">
    <source>
        <dbReference type="EMBL" id="CAI9916072.1"/>
    </source>
</evidence>
<keyword evidence="1" id="KW-0472">Membrane</keyword>
<keyword evidence="1" id="KW-1133">Transmembrane helix</keyword>
<keyword evidence="5" id="KW-1185">Reference proteome</keyword>
<dbReference type="Gene3D" id="3.60.21.10">
    <property type="match status" value="1"/>
</dbReference>